<reference evidence="2" key="1">
    <citation type="journal article" date="2023" name="Nat. Plants">
        <title>Single-cell RNA sequencing provides a high-resolution roadmap for understanding the multicellular compartmentation of specialized metabolism.</title>
        <authorList>
            <person name="Sun S."/>
            <person name="Shen X."/>
            <person name="Li Y."/>
            <person name="Li Y."/>
            <person name="Wang S."/>
            <person name="Li R."/>
            <person name="Zhang H."/>
            <person name="Shen G."/>
            <person name="Guo B."/>
            <person name="Wei J."/>
            <person name="Xu J."/>
            <person name="St-Pierre B."/>
            <person name="Chen S."/>
            <person name="Sun C."/>
        </authorList>
    </citation>
    <scope>NUCLEOTIDE SEQUENCE [LARGE SCALE GENOMIC DNA]</scope>
</reference>
<organism evidence="1 2">
    <name type="scientific">Catharanthus roseus</name>
    <name type="common">Madagascar periwinkle</name>
    <name type="synonym">Vinca rosea</name>
    <dbReference type="NCBI Taxonomy" id="4058"/>
    <lineage>
        <taxon>Eukaryota</taxon>
        <taxon>Viridiplantae</taxon>
        <taxon>Streptophyta</taxon>
        <taxon>Embryophyta</taxon>
        <taxon>Tracheophyta</taxon>
        <taxon>Spermatophyta</taxon>
        <taxon>Magnoliopsida</taxon>
        <taxon>eudicotyledons</taxon>
        <taxon>Gunneridae</taxon>
        <taxon>Pentapetalae</taxon>
        <taxon>asterids</taxon>
        <taxon>lamiids</taxon>
        <taxon>Gentianales</taxon>
        <taxon>Apocynaceae</taxon>
        <taxon>Rauvolfioideae</taxon>
        <taxon>Vinceae</taxon>
        <taxon>Catharanthinae</taxon>
        <taxon>Catharanthus</taxon>
    </lineage>
</organism>
<comment type="caution">
    <text evidence="1">The sequence shown here is derived from an EMBL/GenBank/DDBJ whole genome shotgun (WGS) entry which is preliminary data.</text>
</comment>
<evidence type="ECO:0000313" key="2">
    <source>
        <dbReference type="Proteomes" id="UP001060085"/>
    </source>
</evidence>
<gene>
    <name evidence="1" type="ORF">M9H77_35639</name>
</gene>
<dbReference type="EMBL" id="CM044708">
    <property type="protein sequence ID" value="KAI5649634.1"/>
    <property type="molecule type" value="Genomic_DNA"/>
</dbReference>
<accession>A0ACB9ZRB2</accession>
<dbReference type="Proteomes" id="UP001060085">
    <property type="component" value="Linkage Group LG08"/>
</dbReference>
<name>A0ACB9ZRB2_CATRO</name>
<evidence type="ECO:0000313" key="1">
    <source>
        <dbReference type="EMBL" id="KAI5649634.1"/>
    </source>
</evidence>
<proteinExistence type="predicted"/>
<protein>
    <submittedName>
        <fullName evidence="1">Uncharacterized protein</fullName>
    </submittedName>
</protein>
<keyword evidence="2" id="KW-1185">Reference proteome</keyword>
<sequence length="108" mass="11184">MSSASRSDRETPSTTRTPPAMQTPARCVTSLFAAEGSNRSVSSSCSRSGPPFRKSYEKETTILEEEEDDGGGRGGAAVRPVLATAKAALSPPLSSIQAIPGPSEDATK</sequence>